<comment type="caution">
    <text evidence="3">The sequence shown here is derived from an EMBL/GenBank/DDBJ whole genome shotgun (WGS) entry which is preliminary data.</text>
</comment>
<dbReference type="PANTHER" id="PTHR33734:SF22">
    <property type="entry name" value="MEMBRANE-BOUND LYTIC MUREIN TRANSGLYCOSYLASE D"/>
    <property type="match status" value="1"/>
</dbReference>
<reference evidence="3" key="1">
    <citation type="submission" date="2023-07" db="EMBL/GenBank/DDBJ databases">
        <title>Genomic Encyclopedia of Type Strains, Phase IV (KMG-IV): sequencing the most valuable type-strain genomes for metagenomic binning, comparative biology and taxonomic classification.</title>
        <authorList>
            <person name="Goeker M."/>
        </authorList>
    </citation>
    <scope>NUCLEOTIDE SEQUENCE</scope>
    <source>
        <strain evidence="3">DSM 26174</strain>
    </source>
</reference>
<organism evidence="3 4">
    <name type="scientific">Aureibacter tunicatorum</name>
    <dbReference type="NCBI Taxonomy" id="866807"/>
    <lineage>
        <taxon>Bacteria</taxon>
        <taxon>Pseudomonadati</taxon>
        <taxon>Bacteroidota</taxon>
        <taxon>Cytophagia</taxon>
        <taxon>Cytophagales</taxon>
        <taxon>Persicobacteraceae</taxon>
        <taxon>Aureibacter</taxon>
    </lineage>
</organism>
<proteinExistence type="predicted"/>
<feature type="domain" description="LysM" evidence="2">
    <location>
        <begin position="38"/>
        <end position="81"/>
    </location>
</feature>
<protein>
    <submittedName>
        <fullName evidence="3">LysM repeat protein</fullName>
    </submittedName>
</protein>
<dbReference type="Proteomes" id="UP001185092">
    <property type="component" value="Unassembled WGS sequence"/>
</dbReference>
<dbReference type="Gene3D" id="3.10.350.10">
    <property type="entry name" value="LysM domain"/>
    <property type="match status" value="3"/>
</dbReference>
<evidence type="ECO:0000313" key="3">
    <source>
        <dbReference type="EMBL" id="MDR6238283.1"/>
    </source>
</evidence>
<dbReference type="Pfam" id="PF01476">
    <property type="entry name" value="LysM"/>
    <property type="match status" value="3"/>
</dbReference>
<dbReference type="InterPro" id="IPR036779">
    <property type="entry name" value="LysM_dom_sf"/>
</dbReference>
<evidence type="ECO:0000256" key="1">
    <source>
        <dbReference type="SAM" id="SignalP"/>
    </source>
</evidence>
<dbReference type="EMBL" id="JAVDQD010000001">
    <property type="protein sequence ID" value="MDR6238283.1"/>
    <property type="molecule type" value="Genomic_DNA"/>
</dbReference>
<accession>A0AAE3XLM7</accession>
<evidence type="ECO:0000259" key="2">
    <source>
        <dbReference type="PROSITE" id="PS51782"/>
    </source>
</evidence>
<feature type="domain" description="LysM" evidence="2">
    <location>
        <begin position="175"/>
        <end position="218"/>
    </location>
</feature>
<evidence type="ECO:0000313" key="4">
    <source>
        <dbReference type="Proteomes" id="UP001185092"/>
    </source>
</evidence>
<feature type="chain" id="PRO_5042063173" evidence="1">
    <location>
        <begin position="20"/>
        <end position="362"/>
    </location>
</feature>
<name>A0AAE3XLM7_9BACT</name>
<dbReference type="InterPro" id="IPR036908">
    <property type="entry name" value="RlpA-like_sf"/>
</dbReference>
<dbReference type="SUPFAM" id="SSF54106">
    <property type="entry name" value="LysM domain"/>
    <property type="match status" value="3"/>
</dbReference>
<sequence>MKRIFVAFILMMFAQGASAVIMPKDSVGVSQKEDKRYILHKVVSGEGLYSISRKYNVSIEEIKKANPSTSDGLVVGEVLNIPFAIAKSSTKSEAKTVTASLEISGNALTHEVKAGETLFSISRKYSVPVAKLVQANGLEDNPNIKVGQKLNVPVLHASKTVKKAAVLSTSSDSKVYHLVKAGETMFSLSRAYGITVDELKNWNNLSTNTLSVGDRLIVGNDKSGATEESPKAVQATAVQPRDYKSAVNTNPENRLSIPISVGRTVDASGKVTEVGVAEIMDGSDDTNKYLGLHRSAPVGTIIQVKNDMTKHTVFVRIIGRLPDTGINEKTLIRISKKAYERLGGKDYSFPVELTYIESDIEE</sequence>
<dbReference type="SMART" id="SM00257">
    <property type="entry name" value="LysM"/>
    <property type="match status" value="3"/>
</dbReference>
<dbReference type="InterPro" id="IPR018392">
    <property type="entry name" value="LysM"/>
</dbReference>
<feature type="signal peptide" evidence="1">
    <location>
        <begin position="1"/>
        <end position="19"/>
    </location>
</feature>
<dbReference type="Gene3D" id="2.40.40.10">
    <property type="entry name" value="RlpA-like domain"/>
    <property type="match status" value="1"/>
</dbReference>
<keyword evidence="4" id="KW-1185">Reference proteome</keyword>
<dbReference type="CDD" id="cd00118">
    <property type="entry name" value="LysM"/>
    <property type="match status" value="3"/>
</dbReference>
<feature type="domain" description="LysM" evidence="2">
    <location>
        <begin position="108"/>
        <end position="152"/>
    </location>
</feature>
<keyword evidence="1" id="KW-0732">Signal</keyword>
<dbReference type="PANTHER" id="PTHR33734">
    <property type="entry name" value="LYSM DOMAIN-CONTAINING GPI-ANCHORED PROTEIN 2"/>
    <property type="match status" value="1"/>
</dbReference>
<gene>
    <name evidence="3" type="ORF">HNQ88_001259</name>
</gene>
<dbReference type="RefSeq" id="WP_309937763.1">
    <property type="nucleotide sequence ID" value="NZ_AP025305.1"/>
</dbReference>
<dbReference type="AlphaFoldDB" id="A0AAE3XLM7"/>
<dbReference type="PROSITE" id="PS51782">
    <property type="entry name" value="LYSM"/>
    <property type="match status" value="3"/>
</dbReference>